<feature type="region of interest" description="Disordered" evidence="1">
    <location>
        <begin position="238"/>
        <end position="306"/>
    </location>
</feature>
<gene>
    <name evidence="2" type="ORF">QBC38DRAFT_411097</name>
</gene>
<organism evidence="2 3">
    <name type="scientific">Podospora fimiseda</name>
    <dbReference type="NCBI Taxonomy" id="252190"/>
    <lineage>
        <taxon>Eukaryota</taxon>
        <taxon>Fungi</taxon>
        <taxon>Dikarya</taxon>
        <taxon>Ascomycota</taxon>
        <taxon>Pezizomycotina</taxon>
        <taxon>Sordariomycetes</taxon>
        <taxon>Sordariomycetidae</taxon>
        <taxon>Sordariales</taxon>
        <taxon>Podosporaceae</taxon>
        <taxon>Podospora</taxon>
    </lineage>
</organism>
<comment type="caution">
    <text evidence="2">The sequence shown here is derived from an EMBL/GenBank/DDBJ whole genome shotgun (WGS) entry which is preliminary data.</text>
</comment>
<feature type="compositionally biased region" description="Low complexity" evidence="1">
    <location>
        <begin position="583"/>
        <end position="596"/>
    </location>
</feature>
<feature type="region of interest" description="Disordered" evidence="1">
    <location>
        <begin position="533"/>
        <end position="555"/>
    </location>
</feature>
<feature type="region of interest" description="Disordered" evidence="1">
    <location>
        <begin position="650"/>
        <end position="733"/>
    </location>
</feature>
<protein>
    <submittedName>
        <fullName evidence="2">Uncharacterized protein</fullName>
    </submittedName>
</protein>
<proteinExistence type="predicted"/>
<dbReference type="AlphaFoldDB" id="A0AAN7GZ77"/>
<feature type="compositionally biased region" description="Low complexity" evidence="1">
    <location>
        <begin position="290"/>
        <end position="301"/>
    </location>
</feature>
<reference evidence="2" key="2">
    <citation type="submission" date="2023-05" db="EMBL/GenBank/DDBJ databases">
        <authorList>
            <consortium name="Lawrence Berkeley National Laboratory"/>
            <person name="Steindorff A."/>
            <person name="Hensen N."/>
            <person name="Bonometti L."/>
            <person name="Westerberg I."/>
            <person name="Brannstrom I.O."/>
            <person name="Guillou S."/>
            <person name="Cros-Aarteil S."/>
            <person name="Calhoun S."/>
            <person name="Haridas S."/>
            <person name="Kuo A."/>
            <person name="Mondo S."/>
            <person name="Pangilinan J."/>
            <person name="Riley R."/>
            <person name="Labutti K."/>
            <person name="Andreopoulos B."/>
            <person name="Lipzen A."/>
            <person name="Chen C."/>
            <person name="Yanf M."/>
            <person name="Daum C."/>
            <person name="Ng V."/>
            <person name="Clum A."/>
            <person name="Ohm R."/>
            <person name="Martin F."/>
            <person name="Silar P."/>
            <person name="Natvig D."/>
            <person name="Lalanne C."/>
            <person name="Gautier V."/>
            <person name="Ament-Velasquez S.L."/>
            <person name="Kruys A."/>
            <person name="Hutchinson M.I."/>
            <person name="Powell A.J."/>
            <person name="Barry K."/>
            <person name="Miller A.N."/>
            <person name="Grigoriev I.V."/>
            <person name="Debuchy R."/>
            <person name="Gladieux P."/>
            <person name="Thoren M.H."/>
            <person name="Johannesson H."/>
        </authorList>
    </citation>
    <scope>NUCLEOTIDE SEQUENCE</scope>
    <source>
        <strain evidence="2">CBS 990.96</strain>
    </source>
</reference>
<feature type="compositionally biased region" description="Basic and acidic residues" evidence="1">
    <location>
        <begin position="687"/>
        <end position="698"/>
    </location>
</feature>
<evidence type="ECO:0000313" key="3">
    <source>
        <dbReference type="Proteomes" id="UP001301958"/>
    </source>
</evidence>
<feature type="compositionally biased region" description="Basic residues" evidence="1">
    <location>
        <begin position="70"/>
        <end position="88"/>
    </location>
</feature>
<sequence length="990" mass="107927">MLRRRSLKSTSDLRGRKSTSSTHGVHLEHIDAAQAQRDAQIAASQAYTRAQNRSNADITLFPLTPESSPRRHQHKRSTPRRDLHHRQSVRFVGPCSVQAKASKHDDDCDASSLQSYILGNDTYTSSQPPRHPRRAPPPVPLSGMATGYLESLAAADEYYTPEDNIASLPSSYRRLRRSRSVFSSDVQASNGGDEVQLLTTNHTRKLFYSEPRKMEHEPNVPQLRAPKSMSFLKNRHLLRSGSSSNHQDDAEAARYSARQLELQPGPKTSALFDSRGRGGGAELRMRKSLRSSSSSAEGSRLPAFNTDVPVNKQENLKFKARKVSKSFKTKLKSFFNLSKSEDTPSTIPSQHIEARNTHATDGFGTFSSEDVEDETRSNDTWGPIRTVPAKMPSLQVAHPNLLRSNKGSLESLRSEREYNRQVSDDKTFTSWAHSGPSTLTSQQQQQWRELERQRLSIIKENGTHAPSSSSHRQPLEADLFQCPDNVGYENPLPFMSSVNSQRMISALMKRKAVTDAQIEPGVEQVQRSTYITPDVTDTPTRASRRSRSSDKQKAAPITNLGHRDAALTKAGTGVEEMCGALTGGRSPSGSTGTVGSRNGVPEPTGNDGLPLFGPSNSVTRARSVSDRNGAFFGSPSSHFFRTESPFRRALRQSMEEEESQRSQRPRNSAQVTELNDIVAAGSPVAKSDSDSAKDHDYSESVYSTDKIEVREQEDDASSKQQAVEPNKDEDAPVTYQPAGYREASSASSVDWKTWLSANIAKLDSSPTRLMPIEVEFALPTMPKSFPSPSGHVREATQIHGEDDGDESDYFAIPVVSTRQPTLPTTPLSSVELNVVKLTPVQRCIKRSTPPSSMPMTVGRMAMSENDSPGGLSAPPPIPLKSALRPSPLKITRPLNSVGGGGVGGRSITTPSIQSSPRLTAAVQKQFGPVCSGGSGGVEGRTHRVSGSGGRGGRFPVAGKFLEDCTAGVRWGGDAGDRSLMSEDDGARAFI</sequence>
<feature type="region of interest" description="Disordered" evidence="1">
    <location>
        <begin position="1"/>
        <end position="27"/>
    </location>
</feature>
<evidence type="ECO:0000313" key="2">
    <source>
        <dbReference type="EMBL" id="KAK4229936.1"/>
    </source>
</evidence>
<feature type="region of interest" description="Disordered" evidence="1">
    <location>
        <begin position="360"/>
        <end position="386"/>
    </location>
</feature>
<dbReference type="Proteomes" id="UP001301958">
    <property type="component" value="Unassembled WGS sequence"/>
</dbReference>
<keyword evidence="3" id="KW-1185">Reference proteome</keyword>
<feature type="compositionally biased region" description="Basic and acidic residues" evidence="1">
    <location>
        <begin position="412"/>
        <end position="427"/>
    </location>
</feature>
<reference evidence="2" key="1">
    <citation type="journal article" date="2023" name="Mol. Phylogenet. Evol.">
        <title>Genome-scale phylogeny and comparative genomics of the fungal order Sordariales.</title>
        <authorList>
            <person name="Hensen N."/>
            <person name="Bonometti L."/>
            <person name="Westerberg I."/>
            <person name="Brannstrom I.O."/>
            <person name="Guillou S."/>
            <person name="Cros-Aarteil S."/>
            <person name="Calhoun S."/>
            <person name="Haridas S."/>
            <person name="Kuo A."/>
            <person name="Mondo S."/>
            <person name="Pangilinan J."/>
            <person name="Riley R."/>
            <person name="LaButti K."/>
            <person name="Andreopoulos B."/>
            <person name="Lipzen A."/>
            <person name="Chen C."/>
            <person name="Yan M."/>
            <person name="Daum C."/>
            <person name="Ng V."/>
            <person name="Clum A."/>
            <person name="Steindorff A."/>
            <person name="Ohm R.A."/>
            <person name="Martin F."/>
            <person name="Silar P."/>
            <person name="Natvig D.O."/>
            <person name="Lalanne C."/>
            <person name="Gautier V."/>
            <person name="Ament-Velasquez S.L."/>
            <person name="Kruys A."/>
            <person name="Hutchinson M.I."/>
            <person name="Powell A.J."/>
            <person name="Barry K."/>
            <person name="Miller A.N."/>
            <person name="Grigoriev I.V."/>
            <person name="Debuchy R."/>
            <person name="Gladieux P."/>
            <person name="Hiltunen Thoren M."/>
            <person name="Johannesson H."/>
        </authorList>
    </citation>
    <scope>NUCLEOTIDE SEQUENCE</scope>
    <source>
        <strain evidence="2">CBS 990.96</strain>
    </source>
</reference>
<name>A0AAN7GZ77_9PEZI</name>
<accession>A0AAN7GZ77</accession>
<feature type="compositionally biased region" description="Polar residues" evidence="1">
    <location>
        <begin position="8"/>
        <end position="23"/>
    </location>
</feature>
<feature type="region of interest" description="Disordered" evidence="1">
    <location>
        <begin position="405"/>
        <end position="447"/>
    </location>
</feature>
<feature type="region of interest" description="Disordered" evidence="1">
    <location>
        <begin position="60"/>
        <end position="88"/>
    </location>
</feature>
<feature type="compositionally biased region" description="Low complexity" evidence="1">
    <location>
        <begin position="437"/>
        <end position="447"/>
    </location>
</feature>
<feature type="region of interest" description="Disordered" evidence="1">
    <location>
        <begin position="582"/>
        <end position="620"/>
    </location>
</feature>
<evidence type="ECO:0000256" key="1">
    <source>
        <dbReference type="SAM" id="MobiDB-lite"/>
    </source>
</evidence>
<dbReference type="EMBL" id="MU865303">
    <property type="protein sequence ID" value="KAK4229936.1"/>
    <property type="molecule type" value="Genomic_DNA"/>
</dbReference>